<dbReference type="PANTHER" id="PTHR38568:SF2">
    <property type="entry name" value="DUF445 DOMAIN-CONTAINING PROTEIN"/>
    <property type="match status" value="1"/>
</dbReference>
<feature type="transmembrane region" description="Helical" evidence="1">
    <location>
        <begin position="77"/>
        <end position="99"/>
    </location>
</feature>
<accession>A0A2B4S4F7</accession>
<sequence length="325" mass="36145">MSKQLYGTFVDSSFAERTELTSVGETPSNGSPLGVGEINASVMLSHDPILQRQDAAIQNRLPLLFHVFFHWTSSTGVACILVCLHLSIIGLFSLSLTYYSSSTEWHDVAQYLFSCGTFGFTGGCVNYAAVFLFLKKVPGILGSGIVCHRHQDICESVKSSVINIFFEKTSLELYSAQKLNQQIIRLNIEGQLQRILQSETVDQLITTELHSLLMSPEGQLLCEAGINPSLLRPLVKPYVVELLTEVVPVIMEKCSSFIQDEGLHRLRQEVQRYTTRRKNKISSQRVELLIRDMMYSHLNLLTVLGCATGIFLGVISKITGVGQVL</sequence>
<dbReference type="Proteomes" id="UP000225706">
    <property type="component" value="Unassembled WGS sequence"/>
</dbReference>
<keyword evidence="1" id="KW-0812">Transmembrane</keyword>
<keyword evidence="1" id="KW-1133">Transmembrane helix</keyword>
<dbReference type="AlphaFoldDB" id="A0A2B4S4F7"/>
<dbReference type="PANTHER" id="PTHR38568">
    <property type="entry name" value="DUF445 DOMAIN-CONTAINING PROTEIN-RELATED"/>
    <property type="match status" value="1"/>
</dbReference>
<protein>
    <submittedName>
        <fullName evidence="2">Uncharacterized protein</fullName>
    </submittedName>
</protein>
<name>A0A2B4S4F7_STYPI</name>
<keyword evidence="1" id="KW-0472">Membrane</keyword>
<dbReference type="OrthoDB" id="446769at2759"/>
<evidence type="ECO:0000313" key="3">
    <source>
        <dbReference type="Proteomes" id="UP000225706"/>
    </source>
</evidence>
<feature type="transmembrane region" description="Helical" evidence="1">
    <location>
        <begin position="111"/>
        <end position="134"/>
    </location>
</feature>
<comment type="caution">
    <text evidence="2">The sequence shown here is derived from an EMBL/GenBank/DDBJ whole genome shotgun (WGS) entry which is preliminary data.</text>
</comment>
<feature type="transmembrane region" description="Helical" evidence="1">
    <location>
        <begin position="298"/>
        <end position="319"/>
    </location>
</feature>
<reference evidence="3" key="1">
    <citation type="journal article" date="2017" name="bioRxiv">
        <title>Comparative analysis of the genomes of Stylophora pistillata and Acropora digitifera provides evidence for extensive differences between species of corals.</title>
        <authorList>
            <person name="Voolstra C.R."/>
            <person name="Li Y."/>
            <person name="Liew Y.J."/>
            <person name="Baumgarten S."/>
            <person name="Zoccola D."/>
            <person name="Flot J.-F."/>
            <person name="Tambutte S."/>
            <person name="Allemand D."/>
            <person name="Aranda M."/>
        </authorList>
    </citation>
    <scope>NUCLEOTIDE SEQUENCE [LARGE SCALE GENOMIC DNA]</scope>
</reference>
<evidence type="ECO:0000256" key="1">
    <source>
        <dbReference type="SAM" id="Phobius"/>
    </source>
</evidence>
<evidence type="ECO:0000313" key="2">
    <source>
        <dbReference type="EMBL" id="PFX24286.1"/>
    </source>
</evidence>
<gene>
    <name evidence="2" type="ORF">AWC38_SpisGene11163</name>
</gene>
<proteinExistence type="predicted"/>
<keyword evidence="3" id="KW-1185">Reference proteome</keyword>
<organism evidence="2 3">
    <name type="scientific">Stylophora pistillata</name>
    <name type="common">Smooth cauliflower coral</name>
    <dbReference type="NCBI Taxonomy" id="50429"/>
    <lineage>
        <taxon>Eukaryota</taxon>
        <taxon>Metazoa</taxon>
        <taxon>Cnidaria</taxon>
        <taxon>Anthozoa</taxon>
        <taxon>Hexacorallia</taxon>
        <taxon>Scleractinia</taxon>
        <taxon>Astrocoeniina</taxon>
        <taxon>Pocilloporidae</taxon>
        <taxon>Stylophora</taxon>
    </lineage>
</organism>
<dbReference type="EMBL" id="LSMT01000181">
    <property type="protein sequence ID" value="PFX24286.1"/>
    <property type="molecule type" value="Genomic_DNA"/>
</dbReference>